<dbReference type="EMBL" id="JH226134">
    <property type="protein sequence ID" value="EHY58292.1"/>
    <property type="molecule type" value="Genomic_DNA"/>
</dbReference>
<evidence type="ECO:0000313" key="2">
    <source>
        <dbReference type="Proteomes" id="UP000007304"/>
    </source>
</evidence>
<reference evidence="1" key="1">
    <citation type="submission" date="2011-07" db="EMBL/GenBank/DDBJ databases">
        <title>The Genome Sequence of Exophiala (Wangiella) dermatitidis NIH/UT8656.</title>
        <authorList>
            <consortium name="The Broad Institute Genome Sequencing Platform"/>
            <person name="Cuomo C."/>
            <person name="Wang Z."/>
            <person name="Hunicke-Smith S."/>
            <person name="Szanislo P.J."/>
            <person name="Earl A."/>
            <person name="Young S.K."/>
            <person name="Zeng Q."/>
            <person name="Gargeya S."/>
            <person name="Fitzgerald M."/>
            <person name="Haas B."/>
            <person name="Abouelleil A."/>
            <person name="Alvarado L."/>
            <person name="Arachchi H.M."/>
            <person name="Berlin A."/>
            <person name="Brown A."/>
            <person name="Chapman S.B."/>
            <person name="Chen Z."/>
            <person name="Dunbar C."/>
            <person name="Freedman E."/>
            <person name="Gearin G."/>
            <person name="Gellesch M."/>
            <person name="Goldberg J."/>
            <person name="Griggs A."/>
            <person name="Gujja S."/>
            <person name="Heiman D."/>
            <person name="Howarth C."/>
            <person name="Larson L."/>
            <person name="Lui A."/>
            <person name="MacDonald P.J.P."/>
            <person name="Montmayeur A."/>
            <person name="Murphy C."/>
            <person name="Neiman D."/>
            <person name="Pearson M."/>
            <person name="Priest M."/>
            <person name="Roberts A."/>
            <person name="Saif S."/>
            <person name="Shea T."/>
            <person name="Shenoy N."/>
            <person name="Sisk P."/>
            <person name="Stolte C."/>
            <person name="Sykes S."/>
            <person name="Wortman J."/>
            <person name="Nusbaum C."/>
            <person name="Birren B."/>
        </authorList>
    </citation>
    <scope>NUCLEOTIDE SEQUENCE</scope>
    <source>
        <strain evidence="1">NIH/UT8656</strain>
    </source>
</reference>
<dbReference type="AlphaFoldDB" id="H6C3S7"/>
<dbReference type="InParanoid" id="H6C3S7"/>
<dbReference type="RefSeq" id="XP_009158753.1">
    <property type="nucleotide sequence ID" value="XM_009160505.1"/>
</dbReference>
<dbReference type="GeneID" id="20310943"/>
<name>H6C3S7_EXODN</name>
<sequence>MTKVALDSLSKRKQPDVTYDSTGIDLLAELLHAHEASPEKFSMDDVFAVAHGAVFADSDSTASTTQSFSYL</sequence>
<organism evidence="1 2">
    <name type="scientific">Exophiala dermatitidis (strain ATCC 34100 / CBS 525.76 / NIH/UT8656)</name>
    <name type="common">Black yeast</name>
    <name type="synonym">Wangiella dermatitidis</name>
    <dbReference type="NCBI Taxonomy" id="858893"/>
    <lineage>
        <taxon>Eukaryota</taxon>
        <taxon>Fungi</taxon>
        <taxon>Dikarya</taxon>
        <taxon>Ascomycota</taxon>
        <taxon>Pezizomycotina</taxon>
        <taxon>Eurotiomycetes</taxon>
        <taxon>Chaetothyriomycetidae</taxon>
        <taxon>Chaetothyriales</taxon>
        <taxon>Herpotrichiellaceae</taxon>
        <taxon>Exophiala</taxon>
    </lineage>
</organism>
<keyword evidence="2" id="KW-1185">Reference proteome</keyword>
<accession>H6C3S7</accession>
<evidence type="ECO:0000313" key="1">
    <source>
        <dbReference type="EMBL" id="EHY58292.1"/>
    </source>
</evidence>
<gene>
    <name evidence="1" type="ORF">HMPREF1120_06304</name>
</gene>
<dbReference type="STRING" id="858893.H6C3S7"/>
<dbReference type="Proteomes" id="UP000007304">
    <property type="component" value="Unassembled WGS sequence"/>
</dbReference>
<proteinExistence type="predicted"/>
<dbReference type="HOGENOM" id="CLU_2740031_0_0_1"/>
<protein>
    <submittedName>
        <fullName evidence="1">Uncharacterized protein</fullName>
    </submittedName>
</protein>
<dbReference type="VEuPathDB" id="FungiDB:HMPREF1120_06304"/>